<feature type="region of interest" description="Disordered" evidence="1">
    <location>
        <begin position="155"/>
        <end position="179"/>
    </location>
</feature>
<feature type="compositionally biased region" description="Basic residues" evidence="1">
    <location>
        <begin position="60"/>
        <end position="80"/>
    </location>
</feature>
<feature type="non-terminal residue" evidence="2">
    <location>
        <position position="219"/>
    </location>
</feature>
<gene>
    <name evidence="2" type="ORF">AVDCRST_MAG51-1859</name>
</gene>
<evidence type="ECO:0000256" key="1">
    <source>
        <dbReference type="SAM" id="MobiDB-lite"/>
    </source>
</evidence>
<proteinExistence type="predicted"/>
<feature type="compositionally biased region" description="Basic and acidic residues" evidence="1">
    <location>
        <begin position="1"/>
        <end position="17"/>
    </location>
</feature>
<reference evidence="2" key="1">
    <citation type="submission" date="2020-02" db="EMBL/GenBank/DDBJ databases">
        <authorList>
            <person name="Meier V. D."/>
        </authorList>
    </citation>
    <scope>NUCLEOTIDE SEQUENCE</scope>
    <source>
        <strain evidence="2">AVDCRST_MAG51</strain>
    </source>
</reference>
<dbReference type="EMBL" id="CADCUX010000385">
    <property type="protein sequence ID" value="CAA9418097.1"/>
    <property type="molecule type" value="Genomic_DNA"/>
</dbReference>
<accession>A0A6J4PK28</accession>
<sequence length="219" mass="22694">GASRPPERPQRRPEHPVCRQPARGAHPRRIRIPARLPAQSGAGRLGGAELAPAGAAPGAQRRHRPGPHGRRARARNRWHHGRLPAGHVARCPAAGHRTGSGLPPAPAAGPARPAPGGRAGQCRAHRRIPGGAATAGARCHRLGHPLLDHAARGLGPHRSDHRPGAASGRALRGLPGARPCGRFHHAVPGTAREAVGGHQRPAGARVHLGQAFGSFAARL</sequence>
<organism evidence="2">
    <name type="scientific">uncultured Ramlibacter sp</name>
    <dbReference type="NCBI Taxonomy" id="260755"/>
    <lineage>
        <taxon>Bacteria</taxon>
        <taxon>Pseudomonadati</taxon>
        <taxon>Pseudomonadota</taxon>
        <taxon>Betaproteobacteria</taxon>
        <taxon>Burkholderiales</taxon>
        <taxon>Comamonadaceae</taxon>
        <taxon>Ramlibacter</taxon>
        <taxon>environmental samples</taxon>
    </lineage>
</organism>
<feature type="region of interest" description="Disordered" evidence="1">
    <location>
        <begin position="93"/>
        <end position="123"/>
    </location>
</feature>
<feature type="compositionally biased region" description="Low complexity" evidence="1">
    <location>
        <begin position="33"/>
        <end position="59"/>
    </location>
</feature>
<feature type="non-terminal residue" evidence="2">
    <location>
        <position position="1"/>
    </location>
</feature>
<protein>
    <submittedName>
        <fullName evidence="2">Uncharacterized protein</fullName>
    </submittedName>
</protein>
<feature type="region of interest" description="Disordered" evidence="1">
    <location>
        <begin position="1"/>
        <end position="80"/>
    </location>
</feature>
<name>A0A6J4PK28_9BURK</name>
<dbReference type="AlphaFoldDB" id="A0A6J4PK28"/>
<evidence type="ECO:0000313" key="2">
    <source>
        <dbReference type="EMBL" id="CAA9418097.1"/>
    </source>
</evidence>